<gene>
    <name evidence="2" type="ORF">RDB_LOCUS89212</name>
</gene>
<name>A0A8H3GMF5_9AGAM</name>
<evidence type="ECO:0000256" key="1">
    <source>
        <dbReference type="SAM" id="MobiDB-lite"/>
    </source>
</evidence>
<feature type="compositionally biased region" description="Polar residues" evidence="1">
    <location>
        <begin position="257"/>
        <end position="271"/>
    </location>
</feature>
<comment type="caution">
    <text evidence="2">The sequence shown here is derived from an EMBL/GenBank/DDBJ whole genome shotgun (WGS) entry which is preliminary data.</text>
</comment>
<feature type="region of interest" description="Disordered" evidence="1">
    <location>
        <begin position="176"/>
        <end position="347"/>
    </location>
</feature>
<sequence length="484" mass="52162">MFVYELVLTFMIVRPLVRILALKAWLWVAFLLQACLTKSASCNDWDEDAGQEESLDAYMEDVTEEPLISSMKSPSIMACETSSGAELIVHDTPTSYLPTEPTEDTEGGKGSEAAVHIGAESGIEAEDEDEVSDSSSDLALTDEDHPTEPLDVGRTTDQDHSEDLIPEQVEILTEMVERSDSPSPFPASTVTLAPSLTFSPPPTPSPIPSPILSPVQSSIPSLTPSPGPSSTRSPSPILTPVSDQSDTWKETIPYGQDTANLSQSAISNSPGSAGYVVPFPKTTSHPMRATCSAPGRMCRATRPSLARRVSPAKRGAEEEPELTSRKRRRLHEPVPPTQSPLRSSSGSLMSLSELAMARPTKWARVAVAIENVQSSSGKPGALAHSLSSACASATDDKDTLETPNVAVGSPGRDESDVWVKWPPRASTQDTDTEMGSPFDDDVEMEEAGSEDDVEMKDVDVWMAVDEDEVMADWADEDVRMEEIT</sequence>
<dbReference type="AlphaFoldDB" id="A0A8H3GMF5"/>
<proteinExistence type="predicted"/>
<dbReference type="EMBL" id="CAJMWQ010001777">
    <property type="protein sequence ID" value="CAE6461798.1"/>
    <property type="molecule type" value="Genomic_DNA"/>
</dbReference>
<dbReference type="Proteomes" id="UP000663826">
    <property type="component" value="Unassembled WGS sequence"/>
</dbReference>
<reference evidence="2" key="1">
    <citation type="submission" date="2021-01" db="EMBL/GenBank/DDBJ databases">
        <authorList>
            <person name="Kaushik A."/>
        </authorList>
    </citation>
    <scope>NUCLEOTIDE SEQUENCE</scope>
    <source>
        <strain evidence="2">AG1-1B</strain>
    </source>
</reference>
<feature type="compositionally biased region" description="Pro residues" evidence="1">
    <location>
        <begin position="199"/>
        <end position="211"/>
    </location>
</feature>
<accession>A0A8H3GMF5</accession>
<feature type="compositionally biased region" description="Acidic residues" evidence="1">
    <location>
        <begin position="123"/>
        <end position="132"/>
    </location>
</feature>
<feature type="region of interest" description="Disordered" evidence="1">
    <location>
        <begin position="122"/>
        <end position="162"/>
    </location>
</feature>
<feature type="region of interest" description="Disordered" evidence="1">
    <location>
        <begin position="392"/>
        <end position="456"/>
    </location>
</feature>
<evidence type="ECO:0000313" key="2">
    <source>
        <dbReference type="EMBL" id="CAE6461798.1"/>
    </source>
</evidence>
<feature type="compositionally biased region" description="Acidic residues" evidence="1">
    <location>
        <begin position="438"/>
        <end position="454"/>
    </location>
</feature>
<organism evidence="2 3">
    <name type="scientific">Rhizoctonia solani</name>
    <dbReference type="NCBI Taxonomy" id="456999"/>
    <lineage>
        <taxon>Eukaryota</taxon>
        <taxon>Fungi</taxon>
        <taxon>Dikarya</taxon>
        <taxon>Basidiomycota</taxon>
        <taxon>Agaricomycotina</taxon>
        <taxon>Agaricomycetes</taxon>
        <taxon>Cantharellales</taxon>
        <taxon>Ceratobasidiaceae</taxon>
        <taxon>Rhizoctonia</taxon>
    </lineage>
</organism>
<evidence type="ECO:0000313" key="3">
    <source>
        <dbReference type="Proteomes" id="UP000663826"/>
    </source>
</evidence>
<protein>
    <submittedName>
        <fullName evidence="2">Uncharacterized protein</fullName>
    </submittedName>
</protein>
<feature type="compositionally biased region" description="Low complexity" evidence="1">
    <location>
        <begin position="212"/>
        <end position="236"/>
    </location>
</feature>